<feature type="region of interest" description="Disordered" evidence="1">
    <location>
        <begin position="1"/>
        <end position="44"/>
    </location>
</feature>
<reference evidence="2" key="2">
    <citation type="journal article" date="2015" name="Data Brief">
        <title>Shoot transcriptome of the giant reed, Arundo donax.</title>
        <authorList>
            <person name="Barrero R.A."/>
            <person name="Guerrero F.D."/>
            <person name="Moolhuijzen P."/>
            <person name="Goolsby J.A."/>
            <person name="Tidwell J."/>
            <person name="Bellgard S.E."/>
            <person name="Bellgard M.I."/>
        </authorList>
    </citation>
    <scope>NUCLEOTIDE SEQUENCE</scope>
    <source>
        <tissue evidence="2">Shoot tissue taken approximately 20 cm above the soil surface</tissue>
    </source>
</reference>
<evidence type="ECO:0000256" key="1">
    <source>
        <dbReference type="SAM" id="MobiDB-lite"/>
    </source>
</evidence>
<sequence length="109" mass="12787">MGGWVESERRANAGRQPNHQKHKQEKEQVVERENGHLTRIKEKEERNCQFSSAQYYLFNSMDQGPVPSKGSWLPSSPYLFPCPSVCPFQILPFHRIHRHHPSPLQYYSP</sequence>
<feature type="compositionally biased region" description="Basic and acidic residues" evidence="1">
    <location>
        <begin position="24"/>
        <end position="44"/>
    </location>
</feature>
<dbReference type="EMBL" id="GBRH01212331">
    <property type="protein sequence ID" value="JAD85564.1"/>
    <property type="molecule type" value="Transcribed_RNA"/>
</dbReference>
<accession>A0A0A9DAF1</accession>
<dbReference type="AlphaFoldDB" id="A0A0A9DAF1"/>
<organism evidence="2">
    <name type="scientific">Arundo donax</name>
    <name type="common">Giant reed</name>
    <name type="synonym">Donax arundinaceus</name>
    <dbReference type="NCBI Taxonomy" id="35708"/>
    <lineage>
        <taxon>Eukaryota</taxon>
        <taxon>Viridiplantae</taxon>
        <taxon>Streptophyta</taxon>
        <taxon>Embryophyta</taxon>
        <taxon>Tracheophyta</taxon>
        <taxon>Spermatophyta</taxon>
        <taxon>Magnoliopsida</taxon>
        <taxon>Liliopsida</taxon>
        <taxon>Poales</taxon>
        <taxon>Poaceae</taxon>
        <taxon>PACMAD clade</taxon>
        <taxon>Arundinoideae</taxon>
        <taxon>Arundineae</taxon>
        <taxon>Arundo</taxon>
    </lineage>
</organism>
<reference evidence="2" key="1">
    <citation type="submission" date="2014-09" db="EMBL/GenBank/DDBJ databases">
        <authorList>
            <person name="Magalhaes I.L.F."/>
            <person name="Oliveira U."/>
            <person name="Santos F.R."/>
            <person name="Vidigal T.H.D.A."/>
            <person name="Brescovit A.D."/>
            <person name="Santos A.J."/>
        </authorList>
    </citation>
    <scope>NUCLEOTIDE SEQUENCE</scope>
    <source>
        <tissue evidence="2">Shoot tissue taken approximately 20 cm above the soil surface</tissue>
    </source>
</reference>
<feature type="compositionally biased region" description="Basic and acidic residues" evidence="1">
    <location>
        <begin position="1"/>
        <end position="11"/>
    </location>
</feature>
<protein>
    <submittedName>
        <fullName evidence="2">Uncharacterized protein</fullName>
    </submittedName>
</protein>
<evidence type="ECO:0000313" key="2">
    <source>
        <dbReference type="EMBL" id="JAD85564.1"/>
    </source>
</evidence>
<name>A0A0A9DAF1_ARUDO</name>
<proteinExistence type="predicted"/>